<dbReference type="CDD" id="cd19756">
    <property type="entry name" value="Bbox2"/>
    <property type="match status" value="1"/>
</dbReference>
<evidence type="ECO:0000259" key="3">
    <source>
        <dbReference type="PROSITE" id="PS50119"/>
    </source>
</evidence>
<dbReference type="SUPFAM" id="SSF57845">
    <property type="entry name" value="B-box zinc-binding domain"/>
    <property type="match status" value="1"/>
</dbReference>
<gene>
    <name evidence="4" type="ORF">EGYM00392_LOCUS23387</name>
</gene>
<evidence type="ECO:0000256" key="1">
    <source>
        <dbReference type="PROSITE-ProRule" id="PRU00024"/>
    </source>
</evidence>
<dbReference type="Pfam" id="PF00643">
    <property type="entry name" value="zf-B_box"/>
    <property type="match status" value="1"/>
</dbReference>
<feature type="compositionally biased region" description="Basic residues" evidence="2">
    <location>
        <begin position="255"/>
        <end position="270"/>
    </location>
</feature>
<accession>A0A7S1IHW6</accession>
<sequence>MDEEKDLYSHTQISQKIQKRRNQPCHNISTTTGNLEDETNSDISDVIAGWCCEHEGERQDFFCLVDLQLVCAYCLLVGSHTNHSHVPIKDAGRAARSTLVQQLAGIDEASSQLRRRLGDCERKLQTIDTEFECRTREVNGQITRLQVVLKDLEAKRKCQHHQVLAQFREAQEATEQLYDMCEHRLCSSDAILAADPMTLRAISPELVMVVPLMCRELEERHQAVRRLMNQATTNHAKLQRVIQEENSRAPSPNKHATHSRRQSSQKHKSHLNVVESNGGTVTFDADSHPSHYPAGYGKAGQANSKSSTADTHDTAPDGTMAFTGLALRDAQCGTSPGVGPGKNQMFGSAQDQSMFGPIVMTNRTCEFENDSFQMQMQRLEGQLGHLTAAIGEPPSHLSADSPAESYEYHKQQESPQLSDLPDHSAGSKQDVWKSATAVNEQLLMRYCDQEKDKLHHRIQRVLSTLNSGCCNLASALQLFTQLRNGLREALVLQDVQLVRAIGQGMRHLRDQYNEVAGLFEPEETDVVNSFG</sequence>
<feature type="region of interest" description="Disordered" evidence="2">
    <location>
        <begin position="389"/>
        <end position="428"/>
    </location>
</feature>
<reference evidence="4" key="1">
    <citation type="submission" date="2021-01" db="EMBL/GenBank/DDBJ databases">
        <authorList>
            <person name="Corre E."/>
            <person name="Pelletier E."/>
            <person name="Niang G."/>
            <person name="Scheremetjew M."/>
            <person name="Finn R."/>
            <person name="Kale V."/>
            <person name="Holt S."/>
            <person name="Cochrane G."/>
            <person name="Meng A."/>
            <person name="Brown T."/>
            <person name="Cohen L."/>
        </authorList>
    </citation>
    <scope>NUCLEOTIDE SEQUENCE</scope>
    <source>
        <strain evidence="4">NIES-381</strain>
    </source>
</reference>
<keyword evidence="1" id="KW-0863">Zinc-finger</keyword>
<dbReference type="Gene3D" id="3.30.160.60">
    <property type="entry name" value="Classic Zinc Finger"/>
    <property type="match status" value="1"/>
</dbReference>
<dbReference type="InterPro" id="IPR000315">
    <property type="entry name" value="Znf_B-box"/>
</dbReference>
<evidence type="ECO:0000256" key="2">
    <source>
        <dbReference type="SAM" id="MobiDB-lite"/>
    </source>
</evidence>
<organism evidence="4">
    <name type="scientific">Eutreptiella gymnastica</name>
    <dbReference type="NCBI Taxonomy" id="73025"/>
    <lineage>
        <taxon>Eukaryota</taxon>
        <taxon>Discoba</taxon>
        <taxon>Euglenozoa</taxon>
        <taxon>Euglenida</taxon>
        <taxon>Spirocuta</taxon>
        <taxon>Euglenophyceae</taxon>
        <taxon>Eutreptiales</taxon>
        <taxon>Eutreptiaceae</taxon>
        <taxon>Eutreptiella</taxon>
    </lineage>
</organism>
<dbReference type="EMBL" id="HBGA01063098">
    <property type="protein sequence ID" value="CAD9012286.1"/>
    <property type="molecule type" value="Transcribed_RNA"/>
</dbReference>
<feature type="domain" description="B box-type" evidence="3">
    <location>
        <begin position="51"/>
        <end position="88"/>
    </location>
</feature>
<protein>
    <recommendedName>
        <fullName evidence="3">B box-type domain-containing protein</fullName>
    </recommendedName>
</protein>
<keyword evidence="1" id="KW-0862">Zinc</keyword>
<feature type="region of interest" description="Disordered" evidence="2">
    <location>
        <begin position="1"/>
        <end position="36"/>
    </location>
</feature>
<proteinExistence type="predicted"/>
<feature type="compositionally biased region" description="Polar residues" evidence="2">
    <location>
        <begin position="24"/>
        <end position="34"/>
    </location>
</feature>
<dbReference type="PROSITE" id="PS50119">
    <property type="entry name" value="ZF_BBOX"/>
    <property type="match status" value="1"/>
</dbReference>
<name>A0A7S1IHW6_9EUGL</name>
<dbReference type="AlphaFoldDB" id="A0A7S1IHW6"/>
<dbReference type="SMART" id="SM00336">
    <property type="entry name" value="BBOX"/>
    <property type="match status" value="1"/>
</dbReference>
<keyword evidence="1" id="KW-0479">Metal-binding</keyword>
<evidence type="ECO:0000313" key="4">
    <source>
        <dbReference type="EMBL" id="CAD9012286.1"/>
    </source>
</evidence>
<feature type="region of interest" description="Disordered" evidence="2">
    <location>
        <begin position="244"/>
        <end position="317"/>
    </location>
</feature>
<dbReference type="GO" id="GO:0008270">
    <property type="term" value="F:zinc ion binding"/>
    <property type="evidence" value="ECO:0007669"/>
    <property type="project" value="UniProtKB-KW"/>
</dbReference>